<dbReference type="Pfam" id="PF01565">
    <property type="entry name" value="FAD_binding_4"/>
    <property type="match status" value="1"/>
</dbReference>
<dbReference type="EMBL" id="PEVC01000025">
    <property type="protein sequence ID" value="PIV01280.1"/>
    <property type="molecule type" value="Genomic_DNA"/>
</dbReference>
<dbReference type="GO" id="GO:0051301">
    <property type="term" value="P:cell division"/>
    <property type="evidence" value="ECO:0007669"/>
    <property type="project" value="UniProtKB-KW"/>
</dbReference>
<comment type="cofactor">
    <cofactor evidence="1 16">
        <name>FAD</name>
        <dbReference type="ChEBI" id="CHEBI:57692"/>
    </cofactor>
</comment>
<keyword evidence="11 16" id="KW-0573">Peptidoglycan synthesis</keyword>
<dbReference type="UniPathway" id="UPA00219"/>
<dbReference type="Gene3D" id="3.30.465.10">
    <property type="match status" value="1"/>
</dbReference>
<dbReference type="HAMAP" id="MF_00037">
    <property type="entry name" value="MurB"/>
    <property type="match status" value="1"/>
</dbReference>
<evidence type="ECO:0000256" key="7">
    <source>
        <dbReference type="ARBA" id="ARBA00022630"/>
    </source>
</evidence>
<evidence type="ECO:0000256" key="2">
    <source>
        <dbReference type="ARBA" id="ARBA00003921"/>
    </source>
</evidence>
<dbReference type="InterPro" id="IPR016166">
    <property type="entry name" value="FAD-bd_PCMH"/>
</dbReference>
<evidence type="ECO:0000256" key="16">
    <source>
        <dbReference type="HAMAP-Rule" id="MF_00037"/>
    </source>
</evidence>
<evidence type="ECO:0000256" key="6">
    <source>
        <dbReference type="ARBA" id="ARBA00022618"/>
    </source>
</evidence>
<evidence type="ECO:0000256" key="5">
    <source>
        <dbReference type="ARBA" id="ARBA00022490"/>
    </source>
</evidence>
<dbReference type="PANTHER" id="PTHR21071:SF4">
    <property type="entry name" value="UDP-N-ACETYLENOLPYRUVOYLGLUCOSAMINE REDUCTASE"/>
    <property type="match status" value="1"/>
</dbReference>
<keyword evidence="6 16" id="KW-0132">Cell division</keyword>
<dbReference type="Proteomes" id="UP000229631">
    <property type="component" value="Unassembled WGS sequence"/>
</dbReference>
<dbReference type="GO" id="GO:0009252">
    <property type="term" value="P:peptidoglycan biosynthetic process"/>
    <property type="evidence" value="ECO:0007669"/>
    <property type="project" value="UniProtKB-UniRule"/>
</dbReference>
<dbReference type="InterPro" id="IPR011601">
    <property type="entry name" value="MurB_C"/>
</dbReference>
<dbReference type="InterPro" id="IPR016169">
    <property type="entry name" value="FAD-bd_PCMH_sub2"/>
</dbReference>
<dbReference type="Pfam" id="PF02873">
    <property type="entry name" value="MurB_C"/>
    <property type="match status" value="1"/>
</dbReference>
<dbReference type="InterPro" id="IPR006094">
    <property type="entry name" value="Oxid_FAD_bind_N"/>
</dbReference>
<sequence>MDEKNKKIVKILGEDKVRVNELMSNYTTFKIGGPADLFWKAESEEELVNVLGVVREMNIPYFILGAGSNILVGDKGIRGIVVKVQNSKIKIQKQNSKIKINVEAGATIVSLLHELINNSVIGIEFMAGIPGTVGATVACNAGAWQKSLSEKVIRVKVLTPEGEIKWLSKDECKFDYRYSRFKGGKEVILEVELELSSGNPEKIKKQIDENLKKRSGQPKEPSAGCVFVNPKPLSAGALIEKCGLKEKKIGEAQVSEKHANFIINTGNAKASDVVALIDLVKSEVKNKFNIDLKEEILRIGEF</sequence>
<dbReference type="InterPro" id="IPR036318">
    <property type="entry name" value="FAD-bd_PCMH-like_sf"/>
</dbReference>
<dbReference type="GO" id="GO:0071555">
    <property type="term" value="P:cell wall organization"/>
    <property type="evidence" value="ECO:0007669"/>
    <property type="project" value="UniProtKB-KW"/>
</dbReference>
<dbReference type="AlphaFoldDB" id="A0A2M7BDY1"/>
<feature type="domain" description="FAD-binding PCMH-type" evidence="17">
    <location>
        <begin position="30"/>
        <end position="198"/>
    </location>
</feature>
<dbReference type="PROSITE" id="PS51387">
    <property type="entry name" value="FAD_PCMH"/>
    <property type="match status" value="1"/>
</dbReference>
<evidence type="ECO:0000256" key="1">
    <source>
        <dbReference type="ARBA" id="ARBA00001974"/>
    </source>
</evidence>
<comment type="caution">
    <text evidence="18">The sequence shown here is derived from an EMBL/GenBank/DDBJ whole genome shotgun (WGS) entry which is preliminary data.</text>
</comment>
<evidence type="ECO:0000256" key="13">
    <source>
        <dbReference type="ARBA" id="ARBA00023306"/>
    </source>
</evidence>
<comment type="catalytic activity">
    <reaction evidence="15 16">
        <text>UDP-N-acetyl-alpha-D-muramate + NADP(+) = UDP-N-acetyl-3-O-(1-carboxyvinyl)-alpha-D-glucosamine + NADPH + H(+)</text>
        <dbReference type="Rhea" id="RHEA:12248"/>
        <dbReference type="ChEBI" id="CHEBI:15378"/>
        <dbReference type="ChEBI" id="CHEBI:57783"/>
        <dbReference type="ChEBI" id="CHEBI:58349"/>
        <dbReference type="ChEBI" id="CHEBI:68483"/>
        <dbReference type="ChEBI" id="CHEBI:70757"/>
        <dbReference type="EC" id="1.3.1.98"/>
    </reaction>
</comment>
<dbReference type="PANTHER" id="PTHR21071">
    <property type="entry name" value="UDP-N-ACETYLENOLPYRUVOYLGLUCOSAMINE REDUCTASE"/>
    <property type="match status" value="1"/>
</dbReference>
<keyword evidence="7 16" id="KW-0285">Flavoprotein</keyword>
<feature type="active site" evidence="16">
    <location>
        <position position="295"/>
    </location>
</feature>
<evidence type="ECO:0000313" key="18">
    <source>
        <dbReference type="EMBL" id="PIV01280.1"/>
    </source>
</evidence>
<comment type="subcellular location">
    <subcellularLocation>
        <location evidence="3 16">Cytoplasm</location>
    </subcellularLocation>
</comment>
<keyword evidence="13 16" id="KW-0131">Cell cycle</keyword>
<dbReference type="GO" id="GO:0071949">
    <property type="term" value="F:FAD binding"/>
    <property type="evidence" value="ECO:0007669"/>
    <property type="project" value="InterPro"/>
</dbReference>
<feature type="active site" evidence="16">
    <location>
        <position position="177"/>
    </location>
</feature>
<comment type="similarity">
    <text evidence="16">Belongs to the MurB family.</text>
</comment>
<dbReference type="GO" id="GO:0008762">
    <property type="term" value="F:UDP-N-acetylmuramate dehydrogenase activity"/>
    <property type="evidence" value="ECO:0007669"/>
    <property type="project" value="UniProtKB-UniRule"/>
</dbReference>
<keyword evidence="10 16" id="KW-0133">Cell shape</keyword>
<keyword evidence="5 16" id="KW-0963">Cytoplasm</keyword>
<name>A0A2M7BDY1_9BACT</name>
<proteinExistence type="inferred from homology"/>
<accession>A0A2M7BDY1</accession>
<keyword evidence="12 16" id="KW-0560">Oxidoreductase</keyword>
<dbReference type="GO" id="GO:0008360">
    <property type="term" value="P:regulation of cell shape"/>
    <property type="evidence" value="ECO:0007669"/>
    <property type="project" value="UniProtKB-KW"/>
</dbReference>
<dbReference type="NCBIfam" id="TIGR00179">
    <property type="entry name" value="murB"/>
    <property type="match status" value="1"/>
</dbReference>
<comment type="pathway">
    <text evidence="4 16">Cell wall biogenesis; peptidoglycan biosynthesis.</text>
</comment>
<evidence type="ECO:0000256" key="8">
    <source>
        <dbReference type="ARBA" id="ARBA00022827"/>
    </source>
</evidence>
<dbReference type="InterPro" id="IPR003170">
    <property type="entry name" value="MurB"/>
</dbReference>
<protein>
    <recommendedName>
        <fullName evidence="16">UDP-N-acetylenolpyruvoylglucosamine reductase</fullName>
        <ecNumber evidence="16">1.3.1.98</ecNumber>
    </recommendedName>
    <alternativeName>
        <fullName evidence="16">UDP-N-acetylmuramate dehydrogenase</fullName>
    </alternativeName>
</protein>
<dbReference type="Gene3D" id="3.30.43.10">
    <property type="entry name" value="Uridine Diphospho-n-acetylenolpyruvylglucosamine Reductase, domain 2"/>
    <property type="match status" value="1"/>
</dbReference>
<dbReference type="EC" id="1.3.1.98" evidence="16"/>
<evidence type="ECO:0000256" key="4">
    <source>
        <dbReference type="ARBA" id="ARBA00004752"/>
    </source>
</evidence>
<reference evidence="19" key="1">
    <citation type="submission" date="2017-09" db="EMBL/GenBank/DDBJ databases">
        <title>Depth-based differentiation of microbial function through sediment-hosted aquifers and enrichment of novel symbionts in the deep terrestrial subsurface.</title>
        <authorList>
            <person name="Probst A.J."/>
            <person name="Ladd B."/>
            <person name="Jarett J.K."/>
            <person name="Geller-Mcgrath D.E."/>
            <person name="Sieber C.M.K."/>
            <person name="Emerson J.B."/>
            <person name="Anantharaman K."/>
            <person name="Thomas B.C."/>
            <person name="Malmstrom R."/>
            <person name="Stieglmeier M."/>
            <person name="Klingl A."/>
            <person name="Woyke T."/>
            <person name="Ryan C.M."/>
            <person name="Banfield J.F."/>
        </authorList>
    </citation>
    <scope>NUCLEOTIDE SEQUENCE [LARGE SCALE GENOMIC DNA]</scope>
</reference>
<dbReference type="SUPFAM" id="SSF56194">
    <property type="entry name" value="Uridine diphospho-N-Acetylenolpyruvylglucosamine reductase, MurB, C-terminal domain"/>
    <property type="match status" value="1"/>
</dbReference>
<keyword evidence="8 16" id="KW-0274">FAD</keyword>
<evidence type="ECO:0000256" key="14">
    <source>
        <dbReference type="ARBA" id="ARBA00023316"/>
    </source>
</evidence>
<evidence type="ECO:0000256" key="10">
    <source>
        <dbReference type="ARBA" id="ARBA00022960"/>
    </source>
</evidence>
<evidence type="ECO:0000256" key="11">
    <source>
        <dbReference type="ARBA" id="ARBA00022984"/>
    </source>
</evidence>
<dbReference type="Gene3D" id="3.90.78.10">
    <property type="entry name" value="UDP-N-acetylenolpyruvoylglucosamine reductase, C-terminal domain"/>
    <property type="match status" value="1"/>
</dbReference>
<evidence type="ECO:0000256" key="15">
    <source>
        <dbReference type="ARBA" id="ARBA00048914"/>
    </source>
</evidence>
<keyword evidence="9 16" id="KW-0521">NADP</keyword>
<evidence type="ECO:0000313" key="19">
    <source>
        <dbReference type="Proteomes" id="UP000229631"/>
    </source>
</evidence>
<dbReference type="InterPro" id="IPR016167">
    <property type="entry name" value="FAD-bd_PCMH_sub1"/>
</dbReference>
<dbReference type="NCBIfam" id="NF010480">
    <property type="entry name" value="PRK13905.1"/>
    <property type="match status" value="1"/>
</dbReference>
<dbReference type="GO" id="GO:0005829">
    <property type="term" value="C:cytosol"/>
    <property type="evidence" value="ECO:0007669"/>
    <property type="project" value="TreeGrafter"/>
</dbReference>
<feature type="active site" description="Proton donor" evidence="16">
    <location>
        <position position="225"/>
    </location>
</feature>
<evidence type="ECO:0000256" key="9">
    <source>
        <dbReference type="ARBA" id="ARBA00022857"/>
    </source>
</evidence>
<comment type="function">
    <text evidence="2 16">Cell wall formation.</text>
</comment>
<keyword evidence="14 16" id="KW-0961">Cell wall biogenesis/degradation</keyword>
<evidence type="ECO:0000256" key="12">
    <source>
        <dbReference type="ARBA" id="ARBA00023002"/>
    </source>
</evidence>
<dbReference type="InterPro" id="IPR036635">
    <property type="entry name" value="MurB_C_sf"/>
</dbReference>
<dbReference type="SUPFAM" id="SSF56176">
    <property type="entry name" value="FAD-binding/transporter-associated domain-like"/>
    <property type="match status" value="1"/>
</dbReference>
<evidence type="ECO:0000256" key="3">
    <source>
        <dbReference type="ARBA" id="ARBA00004496"/>
    </source>
</evidence>
<evidence type="ECO:0000259" key="17">
    <source>
        <dbReference type="PROSITE" id="PS51387"/>
    </source>
</evidence>
<gene>
    <name evidence="16" type="primary">murB</name>
    <name evidence="18" type="ORF">COS54_01300</name>
</gene>
<organism evidence="18 19">
    <name type="scientific">Candidatus Shapirobacteria bacterium CG03_land_8_20_14_0_80_39_12</name>
    <dbReference type="NCBI Taxonomy" id="1974879"/>
    <lineage>
        <taxon>Bacteria</taxon>
        <taxon>Candidatus Shapironibacteriota</taxon>
    </lineage>
</organism>